<feature type="region of interest" description="Disordered" evidence="1">
    <location>
        <begin position="286"/>
        <end position="312"/>
    </location>
</feature>
<dbReference type="PANTHER" id="PTHR12484">
    <property type="entry name" value="B-LYMPHOCYTE ANTIGEN-RELATED"/>
    <property type="match status" value="1"/>
</dbReference>
<dbReference type="CDD" id="cd12264">
    <property type="entry name" value="RRM_AKAP17A"/>
    <property type="match status" value="1"/>
</dbReference>
<feature type="compositionally biased region" description="Basic residues" evidence="1">
    <location>
        <begin position="644"/>
        <end position="666"/>
    </location>
</feature>
<feature type="compositionally biased region" description="Gly residues" evidence="1">
    <location>
        <begin position="575"/>
        <end position="585"/>
    </location>
</feature>
<feature type="compositionally biased region" description="Basic and acidic residues" evidence="1">
    <location>
        <begin position="380"/>
        <end position="413"/>
    </location>
</feature>
<dbReference type="Pfam" id="PF25015">
    <property type="entry name" value="RBD_AKAP-17A"/>
    <property type="match status" value="1"/>
</dbReference>
<dbReference type="AlphaFoldDB" id="A0A1B0FUY9"/>
<protein>
    <recommendedName>
        <fullName evidence="4">A-kinase anchor protein 17a</fullName>
    </recommendedName>
</protein>
<dbReference type="VEuPathDB" id="VectorBase:LLOJ001923"/>
<dbReference type="EMBL" id="AJWK01006428">
    <property type="status" value="NOT_ANNOTATED_CDS"/>
    <property type="molecule type" value="Genomic_DNA"/>
</dbReference>
<dbReference type="KEGG" id="lll:129797466"/>
<feature type="region of interest" description="Disordered" evidence="1">
    <location>
        <begin position="779"/>
        <end position="831"/>
    </location>
</feature>
<keyword evidence="3" id="KW-1185">Reference proteome</keyword>
<feature type="region of interest" description="Disordered" evidence="1">
    <location>
        <begin position="453"/>
        <end position="509"/>
    </location>
</feature>
<sequence>MNIQTIRNVSDCVPLYLPHSLYLKAIARINISVSLPPAVVGKTISNWDVMEKLRSMIEPETFSVLKVSKSTLEFIRLEAELEDRAKLKNVVARIDGRMIKLANFSEHVRVRASEAKDDFPTRHDWDTFFRDARNMDEMKAGERPDTIHISNLPITWFCPRHMENSDNPKPSESIFKRIFEKFGEVRCVDIPICDPYRPKMKAHLQGLKTFSFENETYFEGYVQFSEYVGFVKTMDEFRGMKLVRKDGDKNLAINIVVDFDKTKHLSETSIKRRRIVRERLIEKERAQEEEDKKKQKALEAKREREKQREEERKRIELEKQKEREERRKEKHLKKLRDREQVEFNDKIRAEEKKLLETQRKLESIRLLDALFERIKIKSNEMQQAKKEEDSKSAAKNEKKGKKLENLPENDLRKKLVSRYKNSHEEELEKRREKLKKVRDDVILQDLLVKGRSRSPSIDTISSNDSILSNNSTKSGNKKKKKKVKKAKKSSTSEDESDKMNKNMVQPPAFPAMYNPETGEYIPMGMYPYGGFFPPPIAPGLNAAYFAGMDGMKPYRGAGGGYSRFPRGRGRNSYRGGRGYGYGGGGYRGYDYGDDYKYRRNEHDDRRSRSYSRSRSRSKSRRRRSRSRSRTRERSRDKSRERSRSRSRSKSRTRGKNRRLASTRRSRDRSSSSSPSRWSSRSRSRDRRRSRKTWSRDRSRSRSHGKSKSRSKSRDRSRSRSRSRRKNSAPQIKLQPEKLVRTAKEIQRNVAEKLQERLREEEEMKKNILEVEQMEKERELRAKAEASMEQARAAKKKSRSNSSESFIDSSNVVSTSPKQLSLSPEEARKSPL</sequence>
<feature type="compositionally biased region" description="Basic residues" evidence="1">
    <location>
        <begin position="700"/>
        <end position="710"/>
    </location>
</feature>
<feature type="compositionally biased region" description="Low complexity" evidence="1">
    <location>
        <begin position="799"/>
        <end position="813"/>
    </location>
</feature>
<feature type="region of interest" description="Disordered" evidence="1">
    <location>
        <begin position="557"/>
        <end position="585"/>
    </location>
</feature>
<feature type="region of interest" description="Disordered" evidence="1">
    <location>
        <begin position="600"/>
        <end position="739"/>
    </location>
</feature>
<feature type="compositionally biased region" description="Low complexity" evidence="1">
    <location>
        <begin position="454"/>
        <end position="474"/>
    </location>
</feature>
<dbReference type="CTD" id="40699"/>
<feature type="compositionally biased region" description="Basic residues" evidence="1">
    <location>
        <begin position="475"/>
        <end position="488"/>
    </location>
</feature>
<dbReference type="PANTHER" id="PTHR12484:SF4">
    <property type="entry name" value="A-KINASE ANCHOR PROTEIN 17A"/>
    <property type="match status" value="1"/>
</dbReference>
<reference evidence="2" key="1">
    <citation type="submission" date="2020-05" db="UniProtKB">
        <authorList>
            <consortium name="EnsemblMetazoa"/>
        </authorList>
    </citation>
    <scope>IDENTIFICATION</scope>
    <source>
        <strain evidence="2">Jacobina</strain>
    </source>
</reference>
<evidence type="ECO:0000256" key="1">
    <source>
        <dbReference type="SAM" id="MobiDB-lite"/>
    </source>
</evidence>
<dbReference type="Proteomes" id="UP000092461">
    <property type="component" value="Unassembled WGS sequence"/>
</dbReference>
<accession>A0A1B0FUY9</accession>
<dbReference type="EnsemblMetazoa" id="LLOJ001923-RA">
    <property type="protein sequence ID" value="LLOJ001923-PA"/>
    <property type="gene ID" value="LLOJ001923"/>
</dbReference>
<dbReference type="VEuPathDB" id="VectorBase:LLONM1_001079"/>
<name>A0A1B0FUY9_LUTLO</name>
<evidence type="ECO:0000313" key="3">
    <source>
        <dbReference type="Proteomes" id="UP000092461"/>
    </source>
</evidence>
<proteinExistence type="predicted"/>
<dbReference type="OrthoDB" id="1918237at2759"/>
<feature type="compositionally biased region" description="Basic and acidic residues" evidence="1">
    <location>
        <begin position="421"/>
        <end position="432"/>
    </location>
</feature>
<evidence type="ECO:0008006" key="4">
    <source>
        <dbReference type="Google" id="ProtNLM"/>
    </source>
</evidence>
<feature type="compositionally biased region" description="Basic and acidic residues" evidence="1">
    <location>
        <begin position="629"/>
        <end position="643"/>
    </location>
</feature>
<organism evidence="2 3">
    <name type="scientific">Lutzomyia longipalpis</name>
    <name type="common">Sand fly</name>
    <dbReference type="NCBI Taxonomy" id="7200"/>
    <lineage>
        <taxon>Eukaryota</taxon>
        <taxon>Metazoa</taxon>
        <taxon>Ecdysozoa</taxon>
        <taxon>Arthropoda</taxon>
        <taxon>Hexapoda</taxon>
        <taxon>Insecta</taxon>
        <taxon>Pterygota</taxon>
        <taxon>Neoptera</taxon>
        <taxon>Endopterygota</taxon>
        <taxon>Diptera</taxon>
        <taxon>Nematocera</taxon>
        <taxon>Psychodoidea</taxon>
        <taxon>Psychodidae</taxon>
        <taxon>Lutzomyia</taxon>
        <taxon>Lutzomyia</taxon>
    </lineage>
</organism>
<dbReference type="InterPro" id="IPR056852">
    <property type="entry name" value="AK17A/B"/>
</dbReference>
<dbReference type="RefSeq" id="XP_055696046.1">
    <property type="nucleotide sequence ID" value="XM_055840071.1"/>
</dbReference>
<dbReference type="GeneID" id="129797466"/>
<feature type="compositionally biased region" description="Basic residues" evidence="1">
    <location>
        <begin position="608"/>
        <end position="628"/>
    </location>
</feature>
<feature type="compositionally biased region" description="Basic residues" evidence="1">
    <location>
        <begin position="679"/>
        <end position="692"/>
    </location>
</feature>
<feature type="region of interest" description="Disordered" evidence="1">
    <location>
        <begin position="380"/>
        <end position="432"/>
    </location>
</feature>
<evidence type="ECO:0000313" key="2">
    <source>
        <dbReference type="EnsemblMetazoa" id="LLOJ001923-PA"/>
    </source>
</evidence>